<gene>
    <name evidence="2" type="ORF">EBBID32_44090</name>
</gene>
<proteinExistence type="predicted"/>
<evidence type="ECO:0000256" key="1">
    <source>
        <dbReference type="SAM" id="MobiDB-lite"/>
    </source>
</evidence>
<comment type="caution">
    <text evidence="2">The sequence shown here is derived from an EMBL/GenBank/DDBJ whole genome shotgun (WGS) entry which is preliminary data.</text>
</comment>
<feature type="region of interest" description="Disordered" evidence="1">
    <location>
        <begin position="1"/>
        <end position="23"/>
    </location>
</feature>
<keyword evidence="3" id="KW-1185">Reference proteome</keyword>
<evidence type="ECO:0000313" key="2">
    <source>
        <dbReference type="EMBL" id="CCW20038.1"/>
    </source>
</evidence>
<dbReference type="AlphaFoldDB" id="N1MXN7"/>
<feature type="compositionally biased region" description="Basic and acidic residues" evidence="1">
    <location>
        <begin position="1"/>
        <end position="11"/>
    </location>
</feature>
<reference evidence="2 3" key="1">
    <citation type="submission" date="2013-03" db="EMBL/GenBank/DDBJ databases">
        <authorList>
            <person name="Le V."/>
        </authorList>
    </citation>
    <scope>NUCLEOTIDE SEQUENCE [LARGE SCALE GENOMIC DNA]</scope>
    <source>
        <strain evidence="2 3">BiD32</strain>
    </source>
</reference>
<dbReference type="EMBL" id="CAVK010000247">
    <property type="protein sequence ID" value="CCW20038.1"/>
    <property type="molecule type" value="Genomic_DNA"/>
</dbReference>
<protein>
    <submittedName>
        <fullName evidence="2">Uncharacterized protein</fullName>
    </submittedName>
</protein>
<sequence length="68" mass="7579">MEPVRLHDWRASRSPPSRVRRCGEMSPLSCRRAGLPGAMVYLFRHPGPDPGSIHARLRLNATVAPNGY</sequence>
<reference evidence="3" key="2">
    <citation type="submission" date="2013-04" db="EMBL/GenBank/DDBJ databases">
        <title>Bisphenol A degrading Sphingobium sp. strain BiD32.</title>
        <authorList>
            <person name="Nielsen J.L."/>
            <person name="Zhou N.A."/>
            <person name="Kjeldal H."/>
        </authorList>
    </citation>
    <scope>NUCLEOTIDE SEQUENCE [LARGE SCALE GENOMIC DNA]</scope>
    <source>
        <strain evidence="3">BiD32</strain>
    </source>
</reference>
<evidence type="ECO:0000313" key="3">
    <source>
        <dbReference type="Proteomes" id="UP000013201"/>
    </source>
</evidence>
<name>N1MXN7_9SPHN</name>
<organism evidence="2 3">
    <name type="scientific">Sphingobium indicum BiD32</name>
    <dbReference type="NCBI Taxonomy" id="1301087"/>
    <lineage>
        <taxon>Bacteria</taxon>
        <taxon>Pseudomonadati</taxon>
        <taxon>Pseudomonadota</taxon>
        <taxon>Alphaproteobacteria</taxon>
        <taxon>Sphingomonadales</taxon>
        <taxon>Sphingomonadaceae</taxon>
        <taxon>Sphingobium</taxon>
    </lineage>
</organism>
<dbReference type="Proteomes" id="UP000013201">
    <property type="component" value="Unassembled WGS sequence"/>
</dbReference>
<accession>N1MXN7</accession>